<sequence length="82" mass="9442">MKHDLSRQHRNQRERRTPKNAKPAVCAKCNGMGALRGRWPFSKDIPCYWFASGSWTCPACNGTGEITDWQDEQQDEETRDGE</sequence>
<dbReference type="InterPro" id="IPR036410">
    <property type="entry name" value="HSP_DnaJ_Cys-rich_dom_sf"/>
</dbReference>
<organism evidence="2 3">
    <name type="scientific">Paracoccus yeei</name>
    <dbReference type="NCBI Taxonomy" id="147645"/>
    <lineage>
        <taxon>Bacteria</taxon>
        <taxon>Pseudomonadati</taxon>
        <taxon>Pseudomonadota</taxon>
        <taxon>Alphaproteobacteria</taxon>
        <taxon>Rhodobacterales</taxon>
        <taxon>Paracoccaceae</taxon>
        <taxon>Paracoccus</taxon>
    </lineage>
</organism>
<feature type="region of interest" description="Disordered" evidence="1">
    <location>
        <begin position="1"/>
        <end position="23"/>
    </location>
</feature>
<feature type="compositionally biased region" description="Basic residues" evidence="1">
    <location>
        <begin position="8"/>
        <end position="19"/>
    </location>
</feature>
<dbReference type="SUPFAM" id="SSF57938">
    <property type="entry name" value="DnaJ/Hsp40 cysteine-rich domain"/>
    <property type="match status" value="1"/>
</dbReference>
<evidence type="ECO:0000313" key="2">
    <source>
        <dbReference type="EMBL" id="AYF00439.1"/>
    </source>
</evidence>
<dbReference type="AlphaFoldDB" id="A0A386UJG0"/>
<name>A0A386UJG0_9RHOB</name>
<dbReference type="EMBL" id="CP031078">
    <property type="protein sequence ID" value="AYF00439.1"/>
    <property type="molecule type" value="Genomic_DNA"/>
</dbReference>
<protein>
    <submittedName>
        <fullName evidence="2">Uncharacterized protein</fullName>
    </submittedName>
</protein>
<dbReference type="Gene3D" id="6.20.20.10">
    <property type="match status" value="1"/>
</dbReference>
<dbReference type="RefSeq" id="WP_120440701.1">
    <property type="nucleotide sequence ID" value="NZ_CP031078.1"/>
</dbReference>
<evidence type="ECO:0000313" key="3">
    <source>
        <dbReference type="Proteomes" id="UP000272010"/>
    </source>
</evidence>
<accession>A0A386UJG0</accession>
<evidence type="ECO:0000256" key="1">
    <source>
        <dbReference type="SAM" id="MobiDB-lite"/>
    </source>
</evidence>
<gene>
    <name evidence="2" type="ORF">PY32053_00764</name>
</gene>
<dbReference type="Proteomes" id="UP000272010">
    <property type="component" value="Chromosome"/>
</dbReference>
<proteinExistence type="predicted"/>
<reference evidence="3" key="1">
    <citation type="submission" date="2018-07" db="EMBL/GenBank/DDBJ databases">
        <title>Genome Structure of the Opportunistic Pathogen Paracoccus yeei (Alphaproteobacteria) and Identification of Putative Virulence Factors.</title>
        <authorList>
            <person name="Lasek R."/>
            <person name="Szuplewska M."/>
            <person name="Mitura M."/>
            <person name="Decewicz P."/>
            <person name="Chmielowska C."/>
            <person name="Pawlot A."/>
            <person name="Sentkowska D."/>
            <person name="Czarnecki J."/>
            <person name="Bartosik D."/>
        </authorList>
    </citation>
    <scope>NUCLEOTIDE SEQUENCE [LARGE SCALE GENOMIC DNA]</scope>
    <source>
        <strain evidence="3">CCUG 32053</strain>
    </source>
</reference>